<reference evidence="4 5" key="1">
    <citation type="submission" date="2019-01" db="EMBL/GenBank/DDBJ databases">
        <authorList>
            <person name="Chen W.-M."/>
        </authorList>
    </citation>
    <scope>NUCLEOTIDE SEQUENCE [LARGE SCALE GENOMIC DNA]</scope>
    <source>
        <strain evidence="4 5">YBJ-36</strain>
    </source>
</reference>
<evidence type="ECO:0000313" key="4">
    <source>
        <dbReference type="EMBL" id="RVU02920.1"/>
    </source>
</evidence>
<evidence type="ECO:0000313" key="5">
    <source>
        <dbReference type="Proteomes" id="UP000282759"/>
    </source>
</evidence>
<dbReference type="Gene3D" id="3.90.245.10">
    <property type="entry name" value="Ribonucleoside hydrolase-like"/>
    <property type="match status" value="1"/>
</dbReference>
<dbReference type="AlphaFoldDB" id="A0A3S2UNN3"/>
<dbReference type="RefSeq" id="WP_127703286.1">
    <property type="nucleotide sequence ID" value="NZ_SACK01000001.1"/>
</dbReference>
<dbReference type="InterPro" id="IPR048527">
    <property type="entry name" value="Sde182_C"/>
</dbReference>
<dbReference type="OrthoDB" id="253051at2"/>
<proteinExistence type="predicted"/>
<organism evidence="4 5">
    <name type="scientific">Mucilaginibacter limnophilus</name>
    <dbReference type="NCBI Taxonomy" id="1932778"/>
    <lineage>
        <taxon>Bacteria</taxon>
        <taxon>Pseudomonadati</taxon>
        <taxon>Bacteroidota</taxon>
        <taxon>Sphingobacteriia</taxon>
        <taxon>Sphingobacteriales</taxon>
        <taxon>Sphingobacteriaceae</taxon>
        <taxon>Mucilaginibacter</taxon>
    </lineage>
</organism>
<accession>A0A3S2UNN3</accession>
<evidence type="ECO:0000259" key="2">
    <source>
        <dbReference type="Pfam" id="PF07632"/>
    </source>
</evidence>
<dbReference type="Gene3D" id="2.60.40.10">
    <property type="entry name" value="Immunoglobulins"/>
    <property type="match status" value="1"/>
</dbReference>
<dbReference type="SUPFAM" id="SSF53590">
    <property type="entry name" value="Nucleoside hydrolase"/>
    <property type="match status" value="1"/>
</dbReference>
<dbReference type="GO" id="GO:0016799">
    <property type="term" value="F:hydrolase activity, hydrolyzing N-glycosyl compounds"/>
    <property type="evidence" value="ECO:0007669"/>
    <property type="project" value="InterPro"/>
</dbReference>
<feature type="chain" id="PRO_5018727344" evidence="1">
    <location>
        <begin position="22"/>
        <end position="469"/>
    </location>
</feature>
<feature type="signal peptide" evidence="1">
    <location>
        <begin position="1"/>
        <end position="21"/>
    </location>
</feature>
<dbReference type="InterPro" id="IPR036452">
    <property type="entry name" value="Ribo_hydro-like"/>
</dbReference>
<dbReference type="InterPro" id="IPR013783">
    <property type="entry name" value="Ig-like_fold"/>
</dbReference>
<keyword evidence="5" id="KW-1185">Reference proteome</keyword>
<name>A0A3S2UNN3_9SPHI</name>
<sequence>MKIIYCTFLICLSLSICKANVVDSLPNTKKRVFILTDISNEPDDEESMVRFLVYANQFDVEGLVATTSMYLKNQVREDLIRRQIAAYAKVQPNLSKHADGFPTGAQLEAVTASGQPGYGMAAVGNDKASKGAVLLTKAILKNDSRPLWICGWGGVNTLAQALIDAKKSVSPNVFKKAISKLRVYAIADQDDAGLWIRKQFPDLFYIASPATDYREYFRATWTGISGDRHYANAPLFKFNLVDNAWLRANVIDGHGPLGALYPPYAFIMEGDTPSFLGLINNGLGWAESPANGGWGGRYVLFKPTGESREFWTNNQFSRDSVADGMGGTSVSDPATIWRWREHYQHDFAARMDWCVSDFKGANHNPTVVLNNNRTTQIINIEARPGETITLDGAGTTDIDGNDTKISWFVYKEAGTYNGTVKLDTGNSTKCLLKVPPGQAGQTVHIIMQVKDNGTPSLYAYRRAIIKILP</sequence>
<feature type="domain" description="Cellulose-binding Sde182 nucleoside hydrolase-like" evidence="2">
    <location>
        <begin position="31"/>
        <end position="298"/>
    </location>
</feature>
<dbReference type="InterPro" id="IPR011483">
    <property type="entry name" value="Sde182_NH-like"/>
</dbReference>
<dbReference type="Proteomes" id="UP000282759">
    <property type="component" value="Unassembled WGS sequence"/>
</dbReference>
<evidence type="ECO:0000259" key="3">
    <source>
        <dbReference type="Pfam" id="PF21027"/>
    </source>
</evidence>
<feature type="domain" description="Cellulose-binding Sde182 C-terminal" evidence="3">
    <location>
        <begin position="387"/>
        <end position="467"/>
    </location>
</feature>
<keyword evidence="1" id="KW-0732">Signal</keyword>
<dbReference type="Pfam" id="PF07632">
    <property type="entry name" value="Sde182_NH-like"/>
    <property type="match status" value="1"/>
</dbReference>
<comment type="caution">
    <text evidence="4">The sequence shown here is derived from an EMBL/GenBank/DDBJ whole genome shotgun (WGS) entry which is preliminary data.</text>
</comment>
<protein>
    <submittedName>
        <fullName evidence="4">DUF1593 domain-containing protein</fullName>
    </submittedName>
</protein>
<dbReference type="Pfam" id="PF21027">
    <property type="entry name" value="Sde0182_C"/>
    <property type="match status" value="1"/>
</dbReference>
<dbReference type="EMBL" id="SACK01000001">
    <property type="protein sequence ID" value="RVU02920.1"/>
    <property type="molecule type" value="Genomic_DNA"/>
</dbReference>
<gene>
    <name evidence="4" type="ORF">EOD41_02990</name>
</gene>
<evidence type="ECO:0000256" key="1">
    <source>
        <dbReference type="SAM" id="SignalP"/>
    </source>
</evidence>